<dbReference type="GO" id="GO:0016301">
    <property type="term" value="F:kinase activity"/>
    <property type="evidence" value="ECO:0007669"/>
    <property type="project" value="UniProtKB-KW"/>
</dbReference>
<gene>
    <name evidence="1" type="ORF">BH719_03410</name>
</gene>
<name>A0A1D8B1L6_9ACTO</name>
<sequence length="282" mass="32209">MFGVFQPRQRLFAKISRLNADGEYRRVIALIESHRGYENDYELVGLLAQAYIDYAHPSMDAFNDLLQSAVNLLASTQAQGAGDPLWNQRMGVALYWLDRNEEAVPYLRHSLELNPSDSTTSTFLQRCEGEITERTIVAPPTVQQIARYFDREEWKYALKEDRGVLITDFGRGHYWLSCDSDGDDVQLRGALLVVPDEDLRGPLMDACNEWNSLMRWPKAYVSDLDGQLRIYAEMYVTCRHGLTFTNLCLNVKRFITTAEDFFEDITTKFPALLQDPPSDGGS</sequence>
<dbReference type="SUPFAM" id="SSF48452">
    <property type="entry name" value="TPR-like"/>
    <property type="match status" value="1"/>
</dbReference>
<dbReference type="OrthoDB" id="3256964at2"/>
<organism evidence="1 2">
    <name type="scientific">Pauljensenia hongkongensis</name>
    <dbReference type="NCBI Taxonomy" id="178339"/>
    <lineage>
        <taxon>Bacteria</taxon>
        <taxon>Bacillati</taxon>
        <taxon>Actinomycetota</taxon>
        <taxon>Actinomycetes</taxon>
        <taxon>Actinomycetales</taxon>
        <taxon>Actinomycetaceae</taxon>
        <taxon>Pauljensenia</taxon>
    </lineage>
</organism>
<dbReference type="EMBL" id="CP017298">
    <property type="protein sequence ID" value="AOS47023.1"/>
    <property type="molecule type" value="Genomic_DNA"/>
</dbReference>
<dbReference type="KEGG" id="phon:BH719_03410"/>
<dbReference type="Proteomes" id="UP000095214">
    <property type="component" value="Chromosome"/>
</dbReference>
<dbReference type="Gene3D" id="1.25.40.10">
    <property type="entry name" value="Tetratricopeptide repeat domain"/>
    <property type="match status" value="1"/>
</dbReference>
<dbReference type="InterPro" id="IPR011990">
    <property type="entry name" value="TPR-like_helical_dom_sf"/>
</dbReference>
<evidence type="ECO:0000313" key="1">
    <source>
        <dbReference type="EMBL" id="AOS47023.1"/>
    </source>
</evidence>
<dbReference type="InterPro" id="IPR019660">
    <property type="entry name" value="Put_sensory_transdc_reg_YbjN"/>
</dbReference>
<reference evidence="1 2" key="1">
    <citation type="submission" date="2016-09" db="EMBL/GenBank/DDBJ databases">
        <title>Complete genome sequence of Actinomyces hongkongensis HKU8.</title>
        <authorList>
            <person name="Gao Y.-X."/>
            <person name="Zhou Y.-Y."/>
            <person name="Xie Y."/>
            <person name="Wang M."/>
            <person name="Wang S.-J."/>
            <person name="Shen S.-G."/>
        </authorList>
    </citation>
    <scope>NUCLEOTIDE SEQUENCE [LARGE SCALE GENOMIC DNA]</scope>
    <source>
        <strain evidence="1 2">HKU8</strain>
    </source>
</reference>
<dbReference type="STRING" id="178339.BH719_03410"/>
<proteinExistence type="predicted"/>
<protein>
    <submittedName>
        <fullName evidence="1">Histidine kinase</fullName>
    </submittedName>
</protein>
<keyword evidence="2" id="KW-1185">Reference proteome</keyword>
<keyword evidence="1" id="KW-0808">Transferase</keyword>
<dbReference type="RefSeq" id="WP_009743351.1">
    <property type="nucleotide sequence ID" value="NZ_CP017298.1"/>
</dbReference>
<dbReference type="Pfam" id="PF10722">
    <property type="entry name" value="YbjN"/>
    <property type="match status" value="1"/>
</dbReference>
<accession>A0A1D8B1L6</accession>
<evidence type="ECO:0000313" key="2">
    <source>
        <dbReference type="Proteomes" id="UP000095214"/>
    </source>
</evidence>
<keyword evidence="1" id="KW-0418">Kinase</keyword>
<dbReference type="AlphaFoldDB" id="A0A1D8B1L6"/>